<dbReference type="OrthoDB" id="2310386at2759"/>
<reference evidence="1 3" key="1">
    <citation type="submission" date="2017-11" db="EMBL/GenBank/DDBJ databases">
        <title>The genome of Rhizophagus clarus HR1 reveals common genetic basis of auxotrophy among arbuscular mycorrhizal fungi.</title>
        <authorList>
            <person name="Kobayashi Y."/>
        </authorList>
    </citation>
    <scope>NUCLEOTIDE SEQUENCE [LARGE SCALE GENOMIC DNA]</scope>
    <source>
        <strain evidence="1 3">HR1</strain>
    </source>
</reference>
<keyword evidence="3" id="KW-1185">Reference proteome</keyword>
<evidence type="ECO:0000313" key="2">
    <source>
        <dbReference type="EMBL" id="GES98898.1"/>
    </source>
</evidence>
<organism evidence="1 3">
    <name type="scientific">Rhizophagus clarus</name>
    <dbReference type="NCBI Taxonomy" id="94130"/>
    <lineage>
        <taxon>Eukaryota</taxon>
        <taxon>Fungi</taxon>
        <taxon>Fungi incertae sedis</taxon>
        <taxon>Mucoromycota</taxon>
        <taxon>Glomeromycotina</taxon>
        <taxon>Glomeromycetes</taxon>
        <taxon>Glomerales</taxon>
        <taxon>Glomeraceae</taxon>
        <taxon>Rhizophagus</taxon>
    </lineage>
</organism>
<evidence type="ECO:0000313" key="3">
    <source>
        <dbReference type="Proteomes" id="UP000247702"/>
    </source>
</evidence>
<evidence type="ECO:0000313" key="1">
    <source>
        <dbReference type="EMBL" id="GBC05276.1"/>
    </source>
</evidence>
<dbReference type="Gene3D" id="3.80.10.10">
    <property type="entry name" value="Ribonuclease Inhibitor"/>
    <property type="match status" value="1"/>
</dbReference>
<accession>A0A2Z6RQX2</accession>
<dbReference type="InterPro" id="IPR032675">
    <property type="entry name" value="LRR_dom_sf"/>
</dbReference>
<sequence length="478" mass="56502">MSKLTVDCLNDIFEYLDDPVTLYSCLFVNRLWCKISVRIYWNNIRNYYTLIICLPNESKEILYNKKIFAQPLTSKLPMFNYASFCKVLSIKKLYFAIGNLLYEQQELRENQFEFILFQDKFVNIALQEIYKLLMKTSSIRKLDFPYLPDQNVILFTSYIGARDCLKDLSELFCDSNVYSEFFYQLSQLCHNIQFFEITFREVTSSGLIDLISVQKNLKSLKLFLTHDCDCLTADIIESFTKNSSTVIMFHIYGYGGSRGENRTPLSFISNFINLQKLTFSYCDDKLFEGFNQLQNVTFPNLQQLKFKDCDLPRNELLLNFLMNNGKNLKQLHINKSNYSINIAIIKYCPNLRKLFTGLTNKELETLKMFLENFEHLEYIKICCEGYLSEKILLDVIFTFSPKNFHILKLCYSYNTRSVLQPNELESFFINWAKREPQKSLSLIIFNKKAYTFIEDDENKKIIDKYVKLGVIKFFVHYD</sequence>
<reference evidence="2" key="2">
    <citation type="submission" date="2019-10" db="EMBL/GenBank/DDBJ databases">
        <title>Conservation and host-specific expression of non-tandemly repeated heterogenous ribosome RNA gene in arbuscular mycorrhizal fungi.</title>
        <authorList>
            <person name="Maeda T."/>
            <person name="Kobayashi Y."/>
            <person name="Nakagawa T."/>
            <person name="Ezawa T."/>
            <person name="Yamaguchi K."/>
            <person name="Bino T."/>
            <person name="Nishimoto Y."/>
            <person name="Shigenobu S."/>
            <person name="Kawaguchi M."/>
        </authorList>
    </citation>
    <scope>NUCLEOTIDE SEQUENCE</scope>
    <source>
        <strain evidence="2">HR1</strain>
    </source>
</reference>
<dbReference type="EMBL" id="BEXD01003999">
    <property type="protein sequence ID" value="GBC05276.1"/>
    <property type="molecule type" value="Genomic_DNA"/>
</dbReference>
<comment type="caution">
    <text evidence="1">The sequence shown here is derived from an EMBL/GenBank/DDBJ whole genome shotgun (WGS) entry which is preliminary data.</text>
</comment>
<protein>
    <recommendedName>
        <fullName evidence="4">F-box domain-containing protein</fullName>
    </recommendedName>
</protein>
<dbReference type="SUPFAM" id="SSF52047">
    <property type="entry name" value="RNI-like"/>
    <property type="match status" value="1"/>
</dbReference>
<name>A0A2Z6RQX2_9GLOM</name>
<dbReference type="AlphaFoldDB" id="A0A2Z6RQX2"/>
<dbReference type="Proteomes" id="UP000615446">
    <property type="component" value="Unassembled WGS sequence"/>
</dbReference>
<dbReference type="Proteomes" id="UP000247702">
    <property type="component" value="Unassembled WGS sequence"/>
</dbReference>
<evidence type="ECO:0008006" key="4">
    <source>
        <dbReference type="Google" id="ProtNLM"/>
    </source>
</evidence>
<proteinExistence type="predicted"/>
<dbReference type="EMBL" id="BLAL01000274">
    <property type="protein sequence ID" value="GES98898.1"/>
    <property type="molecule type" value="Genomic_DNA"/>
</dbReference>
<gene>
    <name evidence="2" type="ORF">RCL2_002542500</name>
    <name evidence="1" type="ORF">RclHR1_06150002</name>
</gene>